<dbReference type="OrthoDB" id="3479214at2"/>
<organism evidence="1 2">
    <name type="scientific">Streptomyces viridochromogenes</name>
    <dbReference type="NCBI Taxonomy" id="1938"/>
    <lineage>
        <taxon>Bacteria</taxon>
        <taxon>Bacillati</taxon>
        <taxon>Actinomycetota</taxon>
        <taxon>Actinomycetes</taxon>
        <taxon>Kitasatosporales</taxon>
        <taxon>Streptomycetaceae</taxon>
        <taxon>Streptomyces</taxon>
    </lineage>
</organism>
<protein>
    <submittedName>
        <fullName evidence="1">Proline dehydrogenase</fullName>
    </submittedName>
</protein>
<sequence>MDAGLTALLGAAVGSLATLGSAMVTGRAAARSQFDQWRRQHRRDAYANYLGAVYDRDVALDAVRDALRADRPDLRDVDEKMEHFVAQARGVHRAAELVILEGPPSVVEALYGVVHAADDLAEVVRRMVRDAHAEDTSRKAEDTALAAEREHLLYQAVKGLRAAAADVLGDTEIRLY</sequence>
<evidence type="ECO:0000313" key="1">
    <source>
        <dbReference type="EMBL" id="KMS74400.1"/>
    </source>
</evidence>
<gene>
    <name evidence="1" type="ORF">ACM01_13985</name>
</gene>
<dbReference type="EMBL" id="LFNT01000013">
    <property type="protein sequence ID" value="KMS74400.1"/>
    <property type="molecule type" value="Genomic_DNA"/>
</dbReference>
<reference evidence="1 2" key="1">
    <citation type="submission" date="2015-06" db="EMBL/GenBank/DDBJ databases">
        <authorList>
            <person name="Ju K.-S."/>
            <person name="Doroghazi J.R."/>
            <person name="Metcalf W.W."/>
        </authorList>
    </citation>
    <scope>NUCLEOTIDE SEQUENCE [LARGE SCALE GENOMIC DNA]</scope>
    <source>
        <strain evidence="1 2">NRRL 3414</strain>
    </source>
</reference>
<evidence type="ECO:0000313" key="2">
    <source>
        <dbReference type="Proteomes" id="UP000037432"/>
    </source>
</evidence>
<dbReference type="Proteomes" id="UP000037432">
    <property type="component" value="Unassembled WGS sequence"/>
</dbReference>
<accession>A0A0J8C940</accession>
<name>A0A0J8C940_STRVR</name>
<dbReference type="AlphaFoldDB" id="A0A0J8C940"/>
<dbReference type="RefSeq" id="WP_048581518.1">
    <property type="nucleotide sequence ID" value="NZ_LFNT01000013.1"/>
</dbReference>
<proteinExistence type="predicted"/>
<dbReference type="PATRIC" id="fig|1938.3.peg.4017"/>
<comment type="caution">
    <text evidence="1">The sequence shown here is derived from an EMBL/GenBank/DDBJ whole genome shotgun (WGS) entry which is preliminary data.</text>
</comment>